<evidence type="ECO:0000313" key="7">
    <source>
        <dbReference type="EMBL" id="SEM39999.1"/>
    </source>
</evidence>
<evidence type="ECO:0000313" key="8">
    <source>
        <dbReference type="Proteomes" id="UP000198677"/>
    </source>
</evidence>
<dbReference type="RefSeq" id="WP_072754219.1">
    <property type="nucleotide sequence ID" value="NZ_FOAW01000036.1"/>
</dbReference>
<keyword evidence="3" id="KW-0285">Flavoprotein</keyword>
<comment type="similarity">
    <text evidence="2">Belongs to the NADH dehydrogenase family.</text>
</comment>
<dbReference type="InterPro" id="IPR051169">
    <property type="entry name" value="NADH-Q_oxidoreductase"/>
</dbReference>
<accession>A0A1H7Y485</accession>
<protein>
    <submittedName>
        <fullName evidence="7">NADH dehydrogenase, FAD-containing subunit</fullName>
    </submittedName>
</protein>
<dbReference type="AlphaFoldDB" id="A0A1H7Y485"/>
<feature type="domain" description="FAD/NAD(P)-binding" evidence="6">
    <location>
        <begin position="4"/>
        <end position="284"/>
    </location>
</feature>
<dbReference type="OrthoDB" id="9784880at2"/>
<dbReference type="PANTHER" id="PTHR42913:SF3">
    <property type="entry name" value="64 KDA MITOCHONDRIAL NADH DEHYDROGENASE (EUROFUNG)"/>
    <property type="match status" value="1"/>
</dbReference>
<dbReference type="InterPro" id="IPR023753">
    <property type="entry name" value="FAD/NAD-binding_dom"/>
</dbReference>
<dbReference type="InterPro" id="IPR036188">
    <property type="entry name" value="FAD/NAD-bd_sf"/>
</dbReference>
<reference evidence="8" key="1">
    <citation type="submission" date="2016-10" db="EMBL/GenBank/DDBJ databases">
        <authorList>
            <person name="Varghese N."/>
            <person name="Submissions S."/>
        </authorList>
    </citation>
    <scope>NUCLEOTIDE SEQUENCE [LARGE SCALE GENOMIC DNA]</scope>
    <source>
        <strain evidence="8">DSM 44675</strain>
    </source>
</reference>
<dbReference type="EMBL" id="FOAW01000036">
    <property type="protein sequence ID" value="SEM39999.1"/>
    <property type="molecule type" value="Genomic_DNA"/>
</dbReference>
<dbReference type="GO" id="GO:0019646">
    <property type="term" value="P:aerobic electron transport chain"/>
    <property type="evidence" value="ECO:0007669"/>
    <property type="project" value="TreeGrafter"/>
</dbReference>
<keyword evidence="5" id="KW-0560">Oxidoreductase</keyword>
<dbReference type="PRINTS" id="PR00469">
    <property type="entry name" value="PNDRDTASEII"/>
</dbReference>
<evidence type="ECO:0000256" key="5">
    <source>
        <dbReference type="ARBA" id="ARBA00023002"/>
    </source>
</evidence>
<gene>
    <name evidence="7" type="ORF">SAMN05444583_1365</name>
</gene>
<evidence type="ECO:0000256" key="4">
    <source>
        <dbReference type="ARBA" id="ARBA00022827"/>
    </source>
</evidence>
<dbReference type="SUPFAM" id="SSF51905">
    <property type="entry name" value="FAD/NAD(P)-binding domain"/>
    <property type="match status" value="1"/>
</dbReference>
<organism evidence="7 8">
    <name type="scientific">Rhodococcus maanshanensis</name>
    <dbReference type="NCBI Taxonomy" id="183556"/>
    <lineage>
        <taxon>Bacteria</taxon>
        <taxon>Bacillati</taxon>
        <taxon>Actinomycetota</taxon>
        <taxon>Actinomycetes</taxon>
        <taxon>Mycobacteriales</taxon>
        <taxon>Nocardiaceae</taxon>
        <taxon>Rhodococcus</taxon>
    </lineage>
</organism>
<dbReference type="PANTHER" id="PTHR42913">
    <property type="entry name" value="APOPTOSIS-INDUCING FACTOR 1"/>
    <property type="match status" value="1"/>
</dbReference>
<evidence type="ECO:0000259" key="6">
    <source>
        <dbReference type="Pfam" id="PF07992"/>
    </source>
</evidence>
<name>A0A1H7Y485_9NOCA</name>
<dbReference type="Gene3D" id="3.50.50.100">
    <property type="match status" value="1"/>
</dbReference>
<evidence type="ECO:0000256" key="2">
    <source>
        <dbReference type="ARBA" id="ARBA00005272"/>
    </source>
</evidence>
<evidence type="ECO:0000256" key="1">
    <source>
        <dbReference type="ARBA" id="ARBA00001974"/>
    </source>
</evidence>
<evidence type="ECO:0000256" key="3">
    <source>
        <dbReference type="ARBA" id="ARBA00022630"/>
    </source>
</evidence>
<dbReference type="PRINTS" id="PR00368">
    <property type="entry name" value="FADPNR"/>
</dbReference>
<dbReference type="Pfam" id="PF07992">
    <property type="entry name" value="Pyr_redox_2"/>
    <property type="match status" value="1"/>
</dbReference>
<comment type="cofactor">
    <cofactor evidence="1">
        <name>FAD</name>
        <dbReference type="ChEBI" id="CHEBI:57692"/>
    </cofactor>
</comment>
<keyword evidence="8" id="KW-1185">Reference proteome</keyword>
<proteinExistence type="inferred from homology"/>
<sequence length="379" mass="40065">MSANVVVVGAGYAGVMAANRLRSRSEDTRVIVVNPRPAFVERIRLHQLVTGNSDATVPFERVLHPEVELRVGTVERIDAQAGSISLTDGEHLAYEHLVYAVGSTDRRDHIPGASEHAFSLSEFEQAHLLRLRLRALPRPLAVTVIGGGLTGVETAAELAESDREIAVTLVSDSPVAKALPPRTRRKILATLAALGVTVIDGNRVAEIAEGKVTLADGRILQSDCTVLAASFAVPDLARRSGLEVDADGRLLVDATLTSRSAPSIVGAGDAVAGPPDELGHLRMSCQAALPMGAHAADTVLARLGGTEPAPLSLGFVGQCISLGRRHGAFQPARADDSPAWPAITGRVGALVKEQVCATTVQFMTKQATRGVYRWRRGPH</sequence>
<dbReference type="Proteomes" id="UP000198677">
    <property type="component" value="Unassembled WGS sequence"/>
</dbReference>
<keyword evidence="4" id="KW-0274">FAD</keyword>
<dbReference type="GO" id="GO:0003955">
    <property type="term" value="F:NAD(P)H dehydrogenase (quinone) activity"/>
    <property type="evidence" value="ECO:0007669"/>
    <property type="project" value="TreeGrafter"/>
</dbReference>